<comment type="caution">
    <text evidence="3">The sequence shown here is derived from an EMBL/GenBank/DDBJ whole genome shotgun (WGS) entry which is preliminary data.</text>
</comment>
<dbReference type="InterPro" id="IPR050592">
    <property type="entry name" value="GDSL_lipolytic_enzyme"/>
</dbReference>
<proteinExistence type="predicted"/>
<keyword evidence="2" id="KW-0812">Transmembrane</keyword>
<evidence type="ECO:0000256" key="1">
    <source>
        <dbReference type="ARBA" id="ARBA00022729"/>
    </source>
</evidence>
<dbReference type="GO" id="GO:0016788">
    <property type="term" value="F:hydrolase activity, acting on ester bonds"/>
    <property type="evidence" value="ECO:0007669"/>
    <property type="project" value="InterPro"/>
</dbReference>
<dbReference type="SUPFAM" id="SSF52266">
    <property type="entry name" value="SGNH hydrolase"/>
    <property type="match status" value="1"/>
</dbReference>
<feature type="transmembrane region" description="Helical" evidence="2">
    <location>
        <begin position="6"/>
        <end position="24"/>
    </location>
</feature>
<dbReference type="InterPro" id="IPR036514">
    <property type="entry name" value="SGNH_hydro_sf"/>
</dbReference>
<dbReference type="Pfam" id="PF00657">
    <property type="entry name" value="Lipase_GDSL"/>
    <property type="match status" value="1"/>
</dbReference>
<keyword evidence="4" id="KW-1185">Reference proteome</keyword>
<dbReference type="Gene3D" id="3.40.50.1110">
    <property type="entry name" value="SGNH hydrolase"/>
    <property type="match status" value="1"/>
</dbReference>
<organism evidence="3 4">
    <name type="scientific">Fusarium zealandicum</name>
    <dbReference type="NCBI Taxonomy" id="1053134"/>
    <lineage>
        <taxon>Eukaryota</taxon>
        <taxon>Fungi</taxon>
        <taxon>Dikarya</taxon>
        <taxon>Ascomycota</taxon>
        <taxon>Pezizomycotina</taxon>
        <taxon>Sordariomycetes</taxon>
        <taxon>Hypocreomycetidae</taxon>
        <taxon>Hypocreales</taxon>
        <taxon>Nectriaceae</taxon>
        <taxon>Fusarium</taxon>
        <taxon>Fusarium staphyleae species complex</taxon>
    </lineage>
</organism>
<protein>
    <recommendedName>
        <fullName evidence="5">Carbohydrate esterase family 16 protein</fullName>
    </recommendedName>
</protein>
<evidence type="ECO:0000313" key="4">
    <source>
        <dbReference type="Proteomes" id="UP000635477"/>
    </source>
</evidence>
<dbReference type="InterPro" id="IPR001087">
    <property type="entry name" value="GDSL"/>
</dbReference>
<keyword evidence="2" id="KW-0472">Membrane</keyword>
<evidence type="ECO:0008006" key="5">
    <source>
        <dbReference type="Google" id="ProtNLM"/>
    </source>
</evidence>
<dbReference type="PANTHER" id="PTHR45642:SF139">
    <property type="entry name" value="SGNH HYDROLASE-TYPE ESTERASE DOMAIN-CONTAINING PROTEIN"/>
    <property type="match status" value="1"/>
</dbReference>
<reference evidence="3" key="2">
    <citation type="submission" date="2020-05" db="EMBL/GenBank/DDBJ databases">
        <authorList>
            <person name="Kim H.-S."/>
            <person name="Proctor R.H."/>
            <person name="Brown D.W."/>
        </authorList>
    </citation>
    <scope>NUCLEOTIDE SEQUENCE</scope>
    <source>
        <strain evidence="3">NRRL 22465</strain>
    </source>
</reference>
<keyword evidence="1" id="KW-0732">Signal</keyword>
<sequence length="322" mass="35107">MKYHPVTAATVVAVILLILMIPLFPTLPKLYNHASSTTTPDAADVSRTRFLITFGDSYTKTGFQHNSTGVESQLGPSAANPIGNPEWPGSTSSGGINWVGYTVSEFNNTLILSHNFARGGATVDSKLISPPNNVAPSFVDQVGFFDESIGNSPRHAAWTAENAAVVIWFGVNDIGASFKSDGMVQLVESTVKRLFEMTQALYDHGLRHFLIIELPPINLVPQYQRQGLGDTFEKLLFAVERWNHFLHVNLALFLETNPDANATVVGVADIFFKAFIEPESLGVPSNNCTSQEGDRCLWVDALHPGKKIHKLVGARVAETAWG</sequence>
<dbReference type="EMBL" id="JABEYC010000359">
    <property type="protein sequence ID" value="KAF4978555.1"/>
    <property type="molecule type" value="Genomic_DNA"/>
</dbReference>
<keyword evidence="2" id="KW-1133">Transmembrane helix</keyword>
<evidence type="ECO:0000256" key="2">
    <source>
        <dbReference type="SAM" id="Phobius"/>
    </source>
</evidence>
<dbReference type="OrthoDB" id="1600564at2759"/>
<dbReference type="PANTHER" id="PTHR45642">
    <property type="entry name" value="GDSL ESTERASE/LIPASE EXL3"/>
    <property type="match status" value="1"/>
</dbReference>
<dbReference type="CDD" id="cd01846">
    <property type="entry name" value="fatty_acyltransferase_like"/>
    <property type="match status" value="1"/>
</dbReference>
<evidence type="ECO:0000313" key="3">
    <source>
        <dbReference type="EMBL" id="KAF4978555.1"/>
    </source>
</evidence>
<name>A0A8H4UL52_9HYPO</name>
<reference evidence="3" key="1">
    <citation type="journal article" date="2020" name="BMC Genomics">
        <title>Correction to: Identification and distribution of gene clusters required for synthesis of sphingolipid metabolism inhibitors in diverse species of the filamentous fungus Fusarium.</title>
        <authorList>
            <person name="Kim H.S."/>
            <person name="Lohmar J.M."/>
            <person name="Busman M."/>
            <person name="Brown D.W."/>
            <person name="Naumann T.A."/>
            <person name="Divon H.H."/>
            <person name="Lysoe E."/>
            <person name="Uhlig S."/>
            <person name="Proctor R.H."/>
        </authorList>
    </citation>
    <scope>NUCLEOTIDE SEQUENCE</scope>
    <source>
        <strain evidence="3">NRRL 22465</strain>
    </source>
</reference>
<dbReference type="AlphaFoldDB" id="A0A8H4UL52"/>
<accession>A0A8H4UL52</accession>
<gene>
    <name evidence="3" type="ORF">FZEAL_5088</name>
</gene>
<dbReference type="Proteomes" id="UP000635477">
    <property type="component" value="Unassembled WGS sequence"/>
</dbReference>